<gene>
    <name evidence="1" type="ordered locus">FCOL_10570</name>
</gene>
<name>G8X5S7_FLACA</name>
<dbReference type="KEGG" id="fco:FCOL_10570"/>
<sequence>MPVIDYVVNYNYIAEVLCVNKDKPTLECNGKCHLMKELAKVSETEKPTPDKKNNLSERYEILFCQSIFEFEFIKPIDIQIHPFSNYTNWYQLLTKCSILKPPIFR</sequence>
<dbReference type="HOGENOM" id="CLU_132570_1_0_10"/>
<dbReference type="STRING" id="1041826.FCOL_10570"/>
<dbReference type="eggNOG" id="ENOG5032ZRJ">
    <property type="taxonomic scope" value="Bacteria"/>
</dbReference>
<evidence type="ECO:0000313" key="2">
    <source>
        <dbReference type="Proteomes" id="UP000005638"/>
    </source>
</evidence>
<dbReference type="Proteomes" id="UP000005638">
    <property type="component" value="Chromosome"/>
</dbReference>
<dbReference type="AlphaFoldDB" id="G8X5S7"/>
<accession>G8X5S7</accession>
<protein>
    <submittedName>
        <fullName evidence="1">Uncharacterized protein</fullName>
    </submittedName>
</protein>
<reference evidence="1 2" key="1">
    <citation type="journal article" date="2012" name="J. Bacteriol.">
        <title>Genome Sequence of the Fish Pathogen Flavobacterium columnare ATCC 49512.</title>
        <authorList>
            <person name="Tekedar H.C."/>
            <person name="Karsi A."/>
            <person name="Gillaspy A.F."/>
            <person name="Dyer D.W."/>
            <person name="Benton N.R."/>
            <person name="Zaitshik J."/>
            <person name="Vamenta S."/>
            <person name="Banes M.M."/>
            <person name="Gulsoy N."/>
            <person name="Aboko-Cole M."/>
            <person name="Waldbieser G.C."/>
            <person name="Lawrence M.L."/>
        </authorList>
    </citation>
    <scope>NUCLEOTIDE SEQUENCE [LARGE SCALE GENOMIC DNA]</scope>
    <source>
        <strain evidence="2">ATCC 49512 / CIP 103533 / TG 44/87</strain>
    </source>
</reference>
<organism evidence="1 2">
    <name type="scientific">Flavobacterium columnare (strain ATCC 49512 / CIP 103533 / TG 44/87)</name>
    <dbReference type="NCBI Taxonomy" id="1041826"/>
    <lineage>
        <taxon>Bacteria</taxon>
        <taxon>Pseudomonadati</taxon>
        <taxon>Bacteroidota</taxon>
        <taxon>Flavobacteriia</taxon>
        <taxon>Flavobacteriales</taxon>
        <taxon>Flavobacteriaceae</taxon>
        <taxon>Flavobacterium</taxon>
    </lineage>
</organism>
<keyword evidence="2" id="KW-1185">Reference proteome</keyword>
<evidence type="ECO:0000313" key="1">
    <source>
        <dbReference type="EMBL" id="AEW86921.1"/>
    </source>
</evidence>
<dbReference type="EMBL" id="CP003222">
    <property type="protein sequence ID" value="AEW86921.1"/>
    <property type="molecule type" value="Genomic_DNA"/>
</dbReference>
<proteinExistence type="predicted"/>